<comment type="caution">
    <text evidence="2">The sequence shown here is derived from an EMBL/GenBank/DDBJ whole genome shotgun (WGS) entry which is preliminary data.</text>
</comment>
<organism evidence="2 3">
    <name type="scientific">Cryobacterium zhongshanensis</name>
    <dbReference type="NCBI Taxonomy" id="2928153"/>
    <lineage>
        <taxon>Bacteria</taxon>
        <taxon>Bacillati</taxon>
        <taxon>Actinomycetota</taxon>
        <taxon>Actinomycetes</taxon>
        <taxon>Micrococcales</taxon>
        <taxon>Microbacteriaceae</taxon>
        <taxon>Cryobacterium</taxon>
    </lineage>
</organism>
<dbReference type="EMBL" id="JALGAR010000003">
    <property type="protein sequence ID" value="MCI4658866.1"/>
    <property type="molecule type" value="Genomic_DNA"/>
</dbReference>
<name>A0AA41ULG1_9MICO</name>
<dbReference type="Proteomes" id="UP001165341">
    <property type="component" value="Unassembled WGS sequence"/>
</dbReference>
<dbReference type="AlphaFoldDB" id="A0AA41ULG1"/>
<sequence>MDERRTAVTSWWALLGVAAVVAGWGVALLVQGFVVGCVPLVLSVAAAANAARHLRALKRAAGKSPDA</sequence>
<evidence type="ECO:0000256" key="1">
    <source>
        <dbReference type="SAM" id="Phobius"/>
    </source>
</evidence>
<proteinExistence type="predicted"/>
<reference evidence="2" key="1">
    <citation type="submission" date="2022-03" db="EMBL/GenBank/DDBJ databases">
        <title>Cryobacterium sp. nov. strain ZS14-85, isolated from Antarctic soil.</title>
        <authorList>
            <person name="Li J."/>
            <person name="Niu G."/>
        </authorList>
    </citation>
    <scope>NUCLEOTIDE SEQUENCE</scope>
    <source>
        <strain evidence="2">ZS14-85</strain>
    </source>
</reference>
<protein>
    <submittedName>
        <fullName evidence="2">Uncharacterized protein</fullName>
    </submittedName>
</protein>
<keyword evidence="3" id="KW-1185">Reference proteome</keyword>
<evidence type="ECO:0000313" key="3">
    <source>
        <dbReference type="Proteomes" id="UP001165341"/>
    </source>
</evidence>
<dbReference type="RefSeq" id="WP_243012497.1">
    <property type="nucleotide sequence ID" value="NZ_JALGAR010000003.1"/>
</dbReference>
<feature type="transmembrane region" description="Helical" evidence="1">
    <location>
        <begin position="33"/>
        <end position="51"/>
    </location>
</feature>
<keyword evidence="1" id="KW-0812">Transmembrane</keyword>
<gene>
    <name evidence="2" type="ORF">MQH31_13725</name>
</gene>
<keyword evidence="1" id="KW-0472">Membrane</keyword>
<accession>A0AA41ULG1</accession>
<keyword evidence="1" id="KW-1133">Transmembrane helix</keyword>
<evidence type="ECO:0000313" key="2">
    <source>
        <dbReference type="EMBL" id="MCI4658866.1"/>
    </source>
</evidence>
<feature type="transmembrane region" description="Helical" evidence="1">
    <location>
        <begin position="7"/>
        <end position="27"/>
    </location>
</feature>